<dbReference type="GO" id="GO:0016787">
    <property type="term" value="F:hydrolase activity"/>
    <property type="evidence" value="ECO:0007669"/>
    <property type="project" value="UniProtKB-KW"/>
</dbReference>
<reference evidence="2 3" key="1">
    <citation type="submission" date="2007-01" db="EMBL/GenBank/DDBJ databases">
        <authorList>
            <person name="Haygood M."/>
            <person name="Podell S."/>
            <person name="Anderson C."/>
            <person name="Hopkinson B."/>
            <person name="Roe K."/>
            <person name="Barbeau K."/>
            <person name="Gaasterland T."/>
            <person name="Ferriera S."/>
            <person name="Johnson J."/>
            <person name="Kravitz S."/>
            <person name="Beeson K."/>
            <person name="Sutton G."/>
            <person name="Rogers Y.-H."/>
            <person name="Friedman R."/>
            <person name="Frazier M."/>
            <person name="Venter J.C."/>
        </authorList>
    </citation>
    <scope>NUCLEOTIDE SEQUENCE [LARGE SCALE GENOMIC DNA]</scope>
    <source>
        <strain evidence="2 3">ATCC 23134</strain>
    </source>
</reference>
<evidence type="ECO:0000313" key="2">
    <source>
        <dbReference type="EMBL" id="EAY30852.1"/>
    </source>
</evidence>
<feature type="domain" description="AB hydrolase-1" evidence="1">
    <location>
        <begin position="53"/>
        <end position="159"/>
    </location>
</feature>
<dbReference type="SUPFAM" id="SSF53474">
    <property type="entry name" value="alpha/beta-Hydrolases"/>
    <property type="match status" value="1"/>
</dbReference>
<keyword evidence="2" id="KW-0378">Hydrolase</keyword>
<dbReference type="Proteomes" id="UP000004095">
    <property type="component" value="Unassembled WGS sequence"/>
</dbReference>
<dbReference type="GO" id="GO:0016020">
    <property type="term" value="C:membrane"/>
    <property type="evidence" value="ECO:0007669"/>
    <property type="project" value="TreeGrafter"/>
</dbReference>
<keyword evidence="3" id="KW-1185">Reference proteome</keyword>
<dbReference type="Gene3D" id="3.40.50.1820">
    <property type="entry name" value="alpha/beta hydrolase"/>
    <property type="match status" value="1"/>
</dbReference>
<proteinExistence type="predicted"/>
<protein>
    <submittedName>
        <fullName evidence="2">Alpha/beta hydrolase superfamily, putative</fullName>
    </submittedName>
</protein>
<comment type="caution">
    <text evidence="2">The sequence shown here is derived from an EMBL/GenBank/DDBJ whole genome shotgun (WGS) entry which is preliminary data.</text>
</comment>
<dbReference type="eggNOG" id="COG1073">
    <property type="taxonomic scope" value="Bacteria"/>
</dbReference>
<dbReference type="PANTHER" id="PTHR43798">
    <property type="entry name" value="MONOACYLGLYCEROL LIPASE"/>
    <property type="match status" value="1"/>
</dbReference>
<dbReference type="AlphaFoldDB" id="A1ZFS8"/>
<evidence type="ECO:0000259" key="1">
    <source>
        <dbReference type="Pfam" id="PF00561"/>
    </source>
</evidence>
<dbReference type="InterPro" id="IPR050266">
    <property type="entry name" value="AB_hydrolase_sf"/>
</dbReference>
<evidence type="ECO:0000313" key="3">
    <source>
        <dbReference type="Proteomes" id="UP000004095"/>
    </source>
</evidence>
<name>A1ZFS8_MICM2</name>
<dbReference type="Pfam" id="PF00561">
    <property type="entry name" value="Abhydrolase_1"/>
    <property type="match status" value="1"/>
</dbReference>
<dbReference type="InterPro" id="IPR029058">
    <property type="entry name" value="AB_hydrolase_fold"/>
</dbReference>
<dbReference type="EMBL" id="AAWS01000005">
    <property type="protein sequence ID" value="EAY30852.1"/>
    <property type="molecule type" value="Genomic_DNA"/>
</dbReference>
<gene>
    <name evidence="2" type="ORF">M23134_01176</name>
</gene>
<dbReference type="InterPro" id="IPR000073">
    <property type="entry name" value="AB_hydrolase_1"/>
</dbReference>
<dbReference type="PRINTS" id="PR00111">
    <property type="entry name" value="ABHYDROLASE"/>
</dbReference>
<organism evidence="2 3">
    <name type="scientific">Microscilla marina ATCC 23134</name>
    <dbReference type="NCBI Taxonomy" id="313606"/>
    <lineage>
        <taxon>Bacteria</taxon>
        <taxon>Pseudomonadati</taxon>
        <taxon>Bacteroidota</taxon>
        <taxon>Cytophagia</taxon>
        <taxon>Cytophagales</taxon>
        <taxon>Microscillaceae</taxon>
        <taxon>Microscilla</taxon>
    </lineage>
</organism>
<dbReference type="PANTHER" id="PTHR43798:SF33">
    <property type="entry name" value="HYDROLASE, PUTATIVE (AFU_ORTHOLOGUE AFUA_2G14860)-RELATED"/>
    <property type="match status" value="1"/>
</dbReference>
<dbReference type="ESTHER" id="9sphi-a1zfs8">
    <property type="family name" value="6_AlphaBeta_hydrolase"/>
</dbReference>
<accession>A1ZFS8</accession>
<sequence>MLVQIVFLFMKFRMSDQKIKAYFEARSTPVKIERYTVDNRQIRYIATGTDTLPMVIFVHGAPGGLDAFKEFLVDSNLTNKAHLVAVDRPGYGYSGFGKSEPSIQKQAELLKPLLDLNHSGHPAILVGHSYGGPIVARMAMDYPSKVAALVLAAPAIDPKNEKVFWISYPIDYAVLRWMVPPAFRVANDEKLHHAQQLHLLKNDWKKLTLPVTYIHGKKDILVPFANTAFAKKMMVNAQLEVVTEDKMNHFIPWTHPQYIHRAIHKYLAQTL</sequence>